<keyword evidence="2" id="KW-0812">Transmembrane</keyword>
<proteinExistence type="predicted"/>
<comment type="caution">
    <text evidence="5">The sequence shown here is derived from an EMBL/GenBank/DDBJ whole genome shotgun (WGS) entry which is preliminary data.</text>
</comment>
<evidence type="ECO:0000259" key="3">
    <source>
        <dbReference type="Pfam" id="PF01693"/>
    </source>
</evidence>
<evidence type="ECO:0000256" key="2">
    <source>
        <dbReference type="SAM" id="Phobius"/>
    </source>
</evidence>
<evidence type="ECO:0000313" key="5">
    <source>
        <dbReference type="EMBL" id="KAF8394702.1"/>
    </source>
</evidence>
<keyword evidence="2" id="KW-1133">Transmembrane helix</keyword>
<feature type="compositionally biased region" description="Polar residues" evidence="1">
    <location>
        <begin position="469"/>
        <end position="492"/>
    </location>
</feature>
<gene>
    <name evidence="5" type="ORF">HHK36_020919</name>
</gene>
<dbReference type="AlphaFoldDB" id="A0A834Z0P7"/>
<evidence type="ECO:0000256" key="1">
    <source>
        <dbReference type="SAM" id="MobiDB-lite"/>
    </source>
</evidence>
<dbReference type="SUPFAM" id="SSF55658">
    <property type="entry name" value="L9 N-domain-like"/>
    <property type="match status" value="1"/>
</dbReference>
<evidence type="ECO:0000259" key="4">
    <source>
        <dbReference type="Pfam" id="PF09331"/>
    </source>
</evidence>
<organism evidence="5 6">
    <name type="scientific">Tetracentron sinense</name>
    <name type="common">Spur-leaf</name>
    <dbReference type="NCBI Taxonomy" id="13715"/>
    <lineage>
        <taxon>Eukaryota</taxon>
        <taxon>Viridiplantae</taxon>
        <taxon>Streptophyta</taxon>
        <taxon>Embryophyta</taxon>
        <taxon>Tracheophyta</taxon>
        <taxon>Spermatophyta</taxon>
        <taxon>Magnoliopsida</taxon>
        <taxon>Trochodendrales</taxon>
        <taxon>Trochodendraceae</taxon>
        <taxon>Tetracentron</taxon>
    </lineage>
</organism>
<dbReference type="InterPro" id="IPR011320">
    <property type="entry name" value="RNase_H1_N"/>
</dbReference>
<feature type="region of interest" description="Disordered" evidence="1">
    <location>
        <begin position="594"/>
        <end position="635"/>
    </location>
</feature>
<sequence length="635" mass="71854">MDFGSSHYRNFAAQVTGPNQFDFIEIYKGYCAQVTGPNRFDFIEIYKRYCAQVTGPNRFDNIEIYKRYCAQVTGPNRFDIIEIYKRYCEFCSSGDWSESVRYYRNFAAQPVYVVFKGQHPGIYNTWEECNQHVSRYRGVTCRSFRTLEEAQLCYEQYLAERQSGNINKMQPNNAAGCCDGGDCSSGICLLVALGMVVYVIVVQVVIDIVWHFLYLGVDNDTFLLLHLMLMRHKGAMEFQVNGKILKFTELDFATILGLNFYPKPTPPLSKEPMTSTIKSRWMADTKVVHKNDLLLALARCMDDVDAVRLALLIFVEFFLLGSESNTKVNPTYLVLVENLEAFNRYPWGSVSYERTTESLAAALHGERHKYNLFGCVFAFQVWIFEHLPGVGRFCGKKVGDRIPRIMQWGHFIRKNVKSIQDEFVDCAELEILEDLHLTEEELQQEAIRDIINSQLQQIGDKNQADPHAHTTSGSTSMPKTNQPEQTSTTFSPYQIAPTAINSNIEMRVAALETRVTVLTGHLQSIEESFKCLGDKIATMETISSETLRSLRLLEGFVMHPTQAQTMRHSGDNSQALSEYHDDGLSVDPAAALHHNEGKSPRTAQAHSRGDSGVQTQLPGNDTNEGGTVYHTAAKK</sequence>
<keyword evidence="2" id="KW-0472">Membrane</keyword>
<feature type="compositionally biased region" description="Polar residues" evidence="1">
    <location>
        <begin position="612"/>
        <end position="625"/>
    </location>
</feature>
<protein>
    <recommendedName>
        <fullName evidence="7">DUF1985 domain-containing protein</fullName>
    </recommendedName>
</protein>
<dbReference type="InterPro" id="IPR009027">
    <property type="entry name" value="Ribosomal_bL9/RNase_H1_N"/>
</dbReference>
<dbReference type="PANTHER" id="PTHR48449:SF1">
    <property type="entry name" value="DUF1985 DOMAIN-CONTAINING PROTEIN"/>
    <property type="match status" value="1"/>
</dbReference>
<accession>A0A834Z0P7</accession>
<dbReference type="Pfam" id="PF09331">
    <property type="entry name" value="DUF1985"/>
    <property type="match status" value="1"/>
</dbReference>
<dbReference type="Gene3D" id="3.40.970.10">
    <property type="entry name" value="Ribonuclease H1, N-terminal domain"/>
    <property type="match status" value="1"/>
</dbReference>
<dbReference type="InterPro" id="IPR037056">
    <property type="entry name" value="RNase_H1_N_sf"/>
</dbReference>
<feature type="transmembrane region" description="Helical" evidence="2">
    <location>
        <begin position="187"/>
        <end position="206"/>
    </location>
</feature>
<feature type="domain" description="DUF1985" evidence="4">
    <location>
        <begin position="231"/>
        <end position="357"/>
    </location>
</feature>
<dbReference type="EMBL" id="JABCRI010000014">
    <property type="protein sequence ID" value="KAF8394702.1"/>
    <property type="molecule type" value="Genomic_DNA"/>
</dbReference>
<reference evidence="5 6" key="1">
    <citation type="submission" date="2020-04" db="EMBL/GenBank/DDBJ databases">
        <title>Plant Genome Project.</title>
        <authorList>
            <person name="Zhang R.-G."/>
        </authorList>
    </citation>
    <scope>NUCLEOTIDE SEQUENCE [LARGE SCALE GENOMIC DNA]</scope>
    <source>
        <strain evidence="5">YNK0</strain>
        <tissue evidence="5">Leaf</tissue>
    </source>
</reference>
<dbReference type="InterPro" id="IPR015410">
    <property type="entry name" value="DUF1985"/>
</dbReference>
<name>A0A834Z0P7_TETSI</name>
<dbReference type="OrthoDB" id="1930729at2759"/>
<dbReference type="Pfam" id="PF01693">
    <property type="entry name" value="Cauli_VI"/>
    <property type="match status" value="1"/>
</dbReference>
<dbReference type="PANTHER" id="PTHR48449">
    <property type="entry name" value="DUF1985 DOMAIN-CONTAINING PROTEIN"/>
    <property type="match status" value="1"/>
</dbReference>
<keyword evidence="6" id="KW-1185">Reference proteome</keyword>
<dbReference type="Proteomes" id="UP000655225">
    <property type="component" value="Unassembled WGS sequence"/>
</dbReference>
<feature type="domain" description="Ribonuclease H1 N-terminal" evidence="3">
    <location>
        <begin position="111"/>
        <end position="151"/>
    </location>
</feature>
<feature type="region of interest" description="Disordered" evidence="1">
    <location>
        <begin position="460"/>
        <end position="493"/>
    </location>
</feature>
<evidence type="ECO:0008006" key="7">
    <source>
        <dbReference type="Google" id="ProtNLM"/>
    </source>
</evidence>
<evidence type="ECO:0000313" key="6">
    <source>
        <dbReference type="Proteomes" id="UP000655225"/>
    </source>
</evidence>